<keyword evidence="1" id="KW-1133">Transmembrane helix</keyword>
<keyword evidence="3" id="KW-1185">Reference proteome</keyword>
<protein>
    <submittedName>
        <fullName evidence="2">Uncharacterized protein</fullName>
    </submittedName>
</protein>
<evidence type="ECO:0000256" key="1">
    <source>
        <dbReference type="SAM" id="Phobius"/>
    </source>
</evidence>
<dbReference type="STRING" id="1396821.SAMN05444515_10994"/>
<feature type="transmembrane region" description="Helical" evidence="1">
    <location>
        <begin position="12"/>
        <end position="30"/>
    </location>
</feature>
<accession>A0A1H7MHE0</accession>
<dbReference type="EMBL" id="FOAA01000009">
    <property type="protein sequence ID" value="SEL10318.1"/>
    <property type="molecule type" value="Genomic_DNA"/>
</dbReference>
<dbReference type="RefSeq" id="WP_177169918.1">
    <property type="nucleotide sequence ID" value="NZ_FOAA01000009.1"/>
</dbReference>
<keyword evidence="1" id="KW-0472">Membrane</keyword>
<name>A0A1H7MHE0_9GAMM</name>
<reference evidence="3" key="1">
    <citation type="submission" date="2016-10" db="EMBL/GenBank/DDBJ databases">
        <authorList>
            <person name="Varghese N."/>
            <person name="Submissions S."/>
        </authorList>
    </citation>
    <scope>NUCLEOTIDE SEQUENCE [LARGE SCALE GENOMIC DNA]</scope>
    <source>
        <strain evidence="3">DSM 241</strain>
    </source>
</reference>
<evidence type="ECO:0000313" key="3">
    <source>
        <dbReference type="Proteomes" id="UP000199256"/>
    </source>
</evidence>
<proteinExistence type="predicted"/>
<evidence type="ECO:0000313" key="2">
    <source>
        <dbReference type="EMBL" id="SEL10318.1"/>
    </source>
</evidence>
<dbReference type="AlphaFoldDB" id="A0A1H7MHE0"/>
<dbReference type="Proteomes" id="UP000199256">
    <property type="component" value="Unassembled WGS sequence"/>
</dbReference>
<gene>
    <name evidence="2" type="ORF">SAMN05444515_10994</name>
</gene>
<sequence length="51" mass="5972">MGEGSDIKVLEGLFIIGVVAAFGIWQFISLRRDREERERRKAEKAREHKDQ</sequence>
<organism evidence="2 3">
    <name type="scientific">Ectothiorhodospira marina</name>
    <dbReference type="NCBI Taxonomy" id="1396821"/>
    <lineage>
        <taxon>Bacteria</taxon>
        <taxon>Pseudomonadati</taxon>
        <taxon>Pseudomonadota</taxon>
        <taxon>Gammaproteobacteria</taxon>
        <taxon>Chromatiales</taxon>
        <taxon>Ectothiorhodospiraceae</taxon>
        <taxon>Ectothiorhodospira</taxon>
    </lineage>
</organism>
<keyword evidence="1" id="KW-0812">Transmembrane</keyword>